<dbReference type="EMBL" id="MK977703">
    <property type="protein sequence ID" value="QDF19549.1"/>
    <property type="molecule type" value="Genomic_DNA"/>
</dbReference>
<sequence>MMSQVPSDACLQCGKDREQVKDYYDSPCATASYGETVEGLDDWDRHHWRDWSNKSLLAVGILPQFFDEHRRDDIYSLPYAPCEHTKRGHHYPRENDAEWGLDVNECVNCGHRKDAES</sequence>
<dbReference type="KEGG" id="vg:77924998"/>
<evidence type="ECO:0000313" key="2">
    <source>
        <dbReference type="Proteomes" id="UP000316421"/>
    </source>
</evidence>
<dbReference type="Proteomes" id="UP000316421">
    <property type="component" value="Segment"/>
</dbReference>
<proteinExistence type="predicted"/>
<gene>
    <name evidence="1" type="primary">39</name>
    <name evidence="1" type="ORF">SEA_KUMOTTA_39</name>
</gene>
<organism evidence="1 2">
    <name type="scientific">Arthrobacter phage Kumotta</name>
    <dbReference type="NCBI Taxonomy" id="2588498"/>
    <lineage>
        <taxon>Viruses</taxon>
        <taxon>Duplodnaviria</taxon>
        <taxon>Heunggongvirae</taxon>
        <taxon>Uroviricota</taxon>
        <taxon>Caudoviricetes</taxon>
        <taxon>Kumottavirus</taxon>
        <taxon>Kumottavirus kumotta</taxon>
    </lineage>
</organism>
<reference evidence="1 2" key="1">
    <citation type="submission" date="2019-05" db="EMBL/GenBank/DDBJ databases">
        <authorList>
            <person name="Randall S.G."/>
            <person name="Ball S.L."/>
            <person name="Breitenberger C.A."/>
            <person name="Daniels C.J."/>
            <person name="Garlena R.A."/>
            <person name="Russell D.A."/>
            <person name="Pope W.H."/>
            <person name="Jacobs-Sera D."/>
            <person name="Hatfull G.F."/>
        </authorList>
    </citation>
    <scope>NUCLEOTIDE SEQUENCE [LARGE SCALE GENOMIC DNA]</scope>
</reference>
<protein>
    <submittedName>
        <fullName evidence="1">Uncharacterized protein</fullName>
    </submittedName>
</protein>
<evidence type="ECO:0000313" key="1">
    <source>
        <dbReference type="EMBL" id="QDF19549.1"/>
    </source>
</evidence>
<dbReference type="GeneID" id="77924998"/>
<name>A0A4Y6EUF6_9CAUD</name>
<keyword evidence="2" id="KW-1185">Reference proteome</keyword>
<dbReference type="RefSeq" id="YP_010649446.1">
    <property type="nucleotide sequence ID" value="NC_070768.1"/>
</dbReference>
<accession>A0A4Y6EUF6</accession>